<dbReference type="Proteomes" id="UP001501266">
    <property type="component" value="Unassembled WGS sequence"/>
</dbReference>
<accession>A0ABN1YV79</accession>
<reference evidence="4 5" key="1">
    <citation type="journal article" date="2019" name="Int. J. Syst. Evol. Microbiol.">
        <title>The Global Catalogue of Microorganisms (GCM) 10K type strain sequencing project: providing services to taxonomists for standard genome sequencing and annotation.</title>
        <authorList>
            <consortium name="The Broad Institute Genomics Platform"/>
            <consortium name="The Broad Institute Genome Sequencing Center for Infectious Disease"/>
            <person name="Wu L."/>
            <person name="Ma J."/>
        </authorList>
    </citation>
    <scope>NUCLEOTIDE SEQUENCE [LARGE SCALE GENOMIC DNA]</scope>
    <source>
        <strain evidence="4 5">JCM 12398</strain>
    </source>
</reference>
<evidence type="ECO:0000313" key="4">
    <source>
        <dbReference type="EMBL" id="GAA1423428.1"/>
    </source>
</evidence>
<proteinExistence type="predicted"/>
<evidence type="ECO:0000256" key="1">
    <source>
        <dbReference type="ARBA" id="ARBA00022679"/>
    </source>
</evidence>
<keyword evidence="1" id="KW-0808">Transferase</keyword>
<name>A0ABN1YV79_9MICO</name>
<keyword evidence="2" id="KW-0677">Repeat</keyword>
<dbReference type="Pfam" id="PF00581">
    <property type="entry name" value="Rhodanese"/>
    <property type="match status" value="2"/>
</dbReference>
<keyword evidence="5" id="KW-1185">Reference proteome</keyword>
<dbReference type="PROSITE" id="PS50206">
    <property type="entry name" value="RHODANESE_3"/>
    <property type="match status" value="2"/>
</dbReference>
<dbReference type="InterPro" id="IPR045078">
    <property type="entry name" value="TST/MPST-like"/>
</dbReference>
<dbReference type="Gene3D" id="3.40.250.10">
    <property type="entry name" value="Rhodanese-like domain"/>
    <property type="match status" value="2"/>
</dbReference>
<comment type="caution">
    <text evidence="4">The sequence shown here is derived from an EMBL/GenBank/DDBJ whole genome shotgun (WGS) entry which is preliminary data.</text>
</comment>
<dbReference type="SMART" id="SM00450">
    <property type="entry name" value="RHOD"/>
    <property type="match status" value="2"/>
</dbReference>
<protein>
    <submittedName>
        <fullName evidence="4">3-mercaptopyruvate sulfurtransferase</fullName>
    </submittedName>
</protein>
<dbReference type="PANTHER" id="PTHR11364">
    <property type="entry name" value="THIOSULFATE SULFERTANSFERASE"/>
    <property type="match status" value="1"/>
</dbReference>
<dbReference type="InterPro" id="IPR001763">
    <property type="entry name" value="Rhodanese-like_dom"/>
</dbReference>
<dbReference type="SUPFAM" id="SSF52821">
    <property type="entry name" value="Rhodanese/Cell cycle control phosphatase"/>
    <property type="match status" value="2"/>
</dbReference>
<evidence type="ECO:0000259" key="3">
    <source>
        <dbReference type="PROSITE" id="PS50206"/>
    </source>
</evidence>
<dbReference type="PANTHER" id="PTHR11364:SF27">
    <property type="entry name" value="SULFURTRANSFERASE"/>
    <property type="match status" value="1"/>
</dbReference>
<organism evidence="4 5">
    <name type="scientific">Agrococcus citreus</name>
    <dbReference type="NCBI Taxonomy" id="84643"/>
    <lineage>
        <taxon>Bacteria</taxon>
        <taxon>Bacillati</taxon>
        <taxon>Actinomycetota</taxon>
        <taxon>Actinomycetes</taxon>
        <taxon>Micrococcales</taxon>
        <taxon>Microbacteriaceae</taxon>
        <taxon>Agrococcus</taxon>
    </lineage>
</organism>
<dbReference type="InterPro" id="IPR036873">
    <property type="entry name" value="Rhodanese-like_dom_sf"/>
</dbReference>
<feature type="domain" description="Rhodanese" evidence="3">
    <location>
        <begin position="168"/>
        <end position="274"/>
    </location>
</feature>
<gene>
    <name evidence="4" type="primary">sseA</name>
    <name evidence="4" type="ORF">GCM10009640_17590</name>
</gene>
<dbReference type="CDD" id="cd01448">
    <property type="entry name" value="TST_Repeat_1"/>
    <property type="match status" value="1"/>
</dbReference>
<sequence length="282" mass="28975">MGRMRDLVDVDWLAEHLHDDALVVVDASMAPPGSNDPLPTDGIPGAVRFDVEGRMSRQSDADGLGPVGVHDMLAPDDFERALRDLGIRAGDRVVAYDAAGMFSSARAWWMLRAAGVDAAVLDGGLPAWLAAGHPLAPVAESLGRAGDVAVRWDASAFVDADTTAAALESGAAAVLDARSPARFSGAEPDPRAGVRPGHMPGARSLHYATVAPGGRLRPADELAELLASAAGERPIVATCGSGVTAAVVALAATLTGREATVYDGSWSDWGRADSGRPIATGD</sequence>
<dbReference type="EMBL" id="BAAAKK010000005">
    <property type="protein sequence ID" value="GAA1423428.1"/>
    <property type="molecule type" value="Genomic_DNA"/>
</dbReference>
<evidence type="ECO:0000313" key="5">
    <source>
        <dbReference type="Proteomes" id="UP001501266"/>
    </source>
</evidence>
<evidence type="ECO:0000256" key="2">
    <source>
        <dbReference type="ARBA" id="ARBA00022737"/>
    </source>
</evidence>
<feature type="domain" description="Rhodanese" evidence="3">
    <location>
        <begin position="18"/>
        <end position="137"/>
    </location>
</feature>